<reference evidence="1 2" key="1">
    <citation type="journal article" date="2019" name="Int. J. Syst. Evol. Microbiol.">
        <title>The Global Catalogue of Microorganisms (GCM) 10K type strain sequencing project: providing services to taxonomists for standard genome sequencing and annotation.</title>
        <authorList>
            <consortium name="The Broad Institute Genomics Platform"/>
            <consortium name="The Broad Institute Genome Sequencing Center for Infectious Disease"/>
            <person name="Wu L."/>
            <person name="Ma J."/>
        </authorList>
    </citation>
    <scope>NUCLEOTIDE SEQUENCE [LARGE SCALE GENOMIC DNA]</scope>
    <source>
        <strain evidence="1 2">JCM 3272</strain>
    </source>
</reference>
<keyword evidence="2" id="KW-1185">Reference proteome</keyword>
<accession>A0ABN3GB13</accession>
<dbReference type="RefSeq" id="WP_344613518.1">
    <property type="nucleotide sequence ID" value="NZ_BAAARV010000025.1"/>
</dbReference>
<proteinExistence type="predicted"/>
<dbReference type="Proteomes" id="UP001501444">
    <property type="component" value="Unassembled WGS sequence"/>
</dbReference>
<organism evidence="1 2">
    <name type="scientific">Dactylosporangium salmoneum</name>
    <dbReference type="NCBI Taxonomy" id="53361"/>
    <lineage>
        <taxon>Bacteria</taxon>
        <taxon>Bacillati</taxon>
        <taxon>Actinomycetota</taxon>
        <taxon>Actinomycetes</taxon>
        <taxon>Micromonosporales</taxon>
        <taxon>Micromonosporaceae</taxon>
        <taxon>Dactylosporangium</taxon>
    </lineage>
</organism>
<comment type="caution">
    <text evidence="1">The sequence shown here is derived from an EMBL/GenBank/DDBJ whole genome shotgun (WGS) entry which is preliminary data.</text>
</comment>
<name>A0ABN3GB13_9ACTN</name>
<protein>
    <submittedName>
        <fullName evidence="1">Uncharacterized protein</fullName>
    </submittedName>
</protein>
<gene>
    <name evidence="1" type="ORF">GCM10010170_035690</name>
</gene>
<evidence type="ECO:0000313" key="1">
    <source>
        <dbReference type="EMBL" id="GAA2347709.1"/>
    </source>
</evidence>
<evidence type="ECO:0000313" key="2">
    <source>
        <dbReference type="Proteomes" id="UP001501444"/>
    </source>
</evidence>
<dbReference type="EMBL" id="BAAARV010000025">
    <property type="protein sequence ID" value="GAA2347709.1"/>
    <property type="molecule type" value="Genomic_DNA"/>
</dbReference>
<sequence>MTRISTLGKPFVIGATQFAEQFGQGFYGWIGDVRITAAALATRDFLTSF</sequence>